<reference evidence="3" key="1">
    <citation type="journal article" date="2019" name="Int. J. Syst. Evol. Microbiol.">
        <title>The Global Catalogue of Microorganisms (GCM) 10K type strain sequencing project: providing services to taxonomists for standard genome sequencing and annotation.</title>
        <authorList>
            <consortium name="The Broad Institute Genomics Platform"/>
            <consortium name="The Broad Institute Genome Sequencing Center for Infectious Disease"/>
            <person name="Wu L."/>
            <person name="Ma J."/>
        </authorList>
    </citation>
    <scope>NUCLEOTIDE SEQUENCE [LARGE SCALE GENOMIC DNA]</scope>
    <source>
        <strain evidence="3">CCUG 63369</strain>
    </source>
</reference>
<dbReference type="EMBL" id="JBHTHR010001191">
    <property type="protein sequence ID" value="MFD0803888.1"/>
    <property type="molecule type" value="Genomic_DNA"/>
</dbReference>
<comment type="caution">
    <text evidence="2">The sequence shown here is derived from an EMBL/GenBank/DDBJ whole genome shotgun (WGS) entry which is preliminary data.</text>
</comment>
<protein>
    <submittedName>
        <fullName evidence="2">DUF6286 domain-containing protein</fullName>
    </submittedName>
</protein>
<dbReference type="Pfam" id="PF19803">
    <property type="entry name" value="DUF6286"/>
    <property type="match status" value="1"/>
</dbReference>
<dbReference type="Proteomes" id="UP001596956">
    <property type="component" value="Unassembled WGS sequence"/>
</dbReference>
<name>A0ABW3BKT0_9ACTN</name>
<evidence type="ECO:0000313" key="3">
    <source>
        <dbReference type="Proteomes" id="UP001596956"/>
    </source>
</evidence>
<evidence type="ECO:0000259" key="1">
    <source>
        <dbReference type="Pfam" id="PF19803"/>
    </source>
</evidence>
<gene>
    <name evidence="2" type="ORF">ACFQZU_21560</name>
</gene>
<accession>A0ABW3BKT0</accession>
<sequence>LAAAAHDVGGVRGADVSVGRRRVTVRVRTDLREAPELRGEVAGAVRRRLAELEPVRVFKVSTRVRRVKA</sequence>
<proteinExistence type="predicted"/>
<feature type="domain" description="DUF6286" evidence="1">
    <location>
        <begin position="1"/>
        <end position="65"/>
    </location>
</feature>
<keyword evidence="3" id="KW-1185">Reference proteome</keyword>
<dbReference type="InterPro" id="IPR046253">
    <property type="entry name" value="DUF6286"/>
</dbReference>
<feature type="non-terminal residue" evidence="2">
    <location>
        <position position="1"/>
    </location>
</feature>
<organism evidence="2 3">
    <name type="scientific">Streptomonospora algeriensis</name>
    <dbReference type="NCBI Taxonomy" id="995084"/>
    <lineage>
        <taxon>Bacteria</taxon>
        <taxon>Bacillati</taxon>
        <taxon>Actinomycetota</taxon>
        <taxon>Actinomycetes</taxon>
        <taxon>Streptosporangiales</taxon>
        <taxon>Nocardiopsidaceae</taxon>
        <taxon>Streptomonospora</taxon>
    </lineage>
</organism>
<evidence type="ECO:0000313" key="2">
    <source>
        <dbReference type="EMBL" id="MFD0803888.1"/>
    </source>
</evidence>